<keyword evidence="5" id="KW-1185">Reference proteome</keyword>
<reference evidence="4 5" key="1">
    <citation type="submission" date="2021-08" db="EMBL/GenBank/DDBJ databases">
        <title>Draft Genome Sequence of Phanerochaete sordida strain YK-624.</title>
        <authorList>
            <person name="Mori T."/>
            <person name="Dohra H."/>
            <person name="Suzuki T."/>
            <person name="Kawagishi H."/>
            <person name="Hirai H."/>
        </authorList>
    </citation>
    <scope>NUCLEOTIDE SEQUENCE [LARGE SCALE GENOMIC DNA]</scope>
    <source>
        <strain evidence="4 5">YK-624</strain>
    </source>
</reference>
<dbReference type="AlphaFoldDB" id="A0A9P3GR33"/>
<evidence type="ECO:0000256" key="1">
    <source>
        <dbReference type="SAM" id="SignalP"/>
    </source>
</evidence>
<keyword evidence="1" id="KW-0732">Signal</keyword>
<comment type="caution">
    <text evidence="4">The sequence shown here is derived from an EMBL/GenBank/DDBJ whole genome shotgun (WGS) entry which is preliminary data.</text>
</comment>
<feature type="signal peptide" evidence="1">
    <location>
        <begin position="1"/>
        <end position="22"/>
    </location>
</feature>
<proteinExistence type="predicted"/>
<dbReference type="Pfam" id="PF24137">
    <property type="entry name" value="DA_N"/>
    <property type="match status" value="1"/>
</dbReference>
<dbReference type="InterPro" id="IPR057722">
    <property type="entry name" value="AsqO/PenF-like_C"/>
</dbReference>
<dbReference type="SUPFAM" id="SSF159245">
    <property type="entry name" value="AttH-like"/>
    <property type="match status" value="1"/>
</dbReference>
<name>A0A9P3GR33_9APHY</name>
<evidence type="ECO:0008006" key="6">
    <source>
        <dbReference type="Google" id="ProtNLM"/>
    </source>
</evidence>
<gene>
    <name evidence="4" type="ORF">PsYK624_155540</name>
</gene>
<accession>A0A9P3GR33</accession>
<organism evidence="4 5">
    <name type="scientific">Phanerochaete sordida</name>
    <dbReference type="NCBI Taxonomy" id="48140"/>
    <lineage>
        <taxon>Eukaryota</taxon>
        <taxon>Fungi</taxon>
        <taxon>Dikarya</taxon>
        <taxon>Basidiomycota</taxon>
        <taxon>Agaricomycotina</taxon>
        <taxon>Agaricomycetes</taxon>
        <taxon>Polyporales</taxon>
        <taxon>Phanerochaetaceae</taxon>
        <taxon>Phanerochaete</taxon>
    </lineage>
</organism>
<protein>
    <recommendedName>
        <fullName evidence="6">Hydroxyneurosporene synthase</fullName>
    </recommendedName>
</protein>
<dbReference type="OrthoDB" id="5344254at2759"/>
<sequence>MYSLLQVLAFVASLTVCSLAAAVRPLKRDATFVIPGQTSSSASTVQFAAGGAFDGPKVANLNSTTFDLWYFHAFSPDLAFSVTIVFYTALPGALFPGSIDFGTADYVEIFVTQPTDVDVLAFPADTLTVTTSGDGSSGAFDTGEAGWIGSSDMSEYTITFNAQDGSLSGTVSLSSVAPAHFPCGPLSSSSSFELSPGLGWANAIPDADATVNLLVLGNPVVFTGIGYHDKNWGNAPWDTLLNSWYWGHARLGAYSVVWFDFVETTGAEGVSAFVSQNGQVVAAACSGLQVRPVGGDATYPPTTQTGTPDGFTLSFDVPGQGTLEMEVPSGEIILQTVGESTRWIGEFTGTLAGQSLSGVGLYEQFTFAS</sequence>
<dbReference type="Proteomes" id="UP000703269">
    <property type="component" value="Unassembled WGS sequence"/>
</dbReference>
<dbReference type="EMBL" id="BPQB01000106">
    <property type="protein sequence ID" value="GJE99301.1"/>
    <property type="molecule type" value="Genomic_DNA"/>
</dbReference>
<evidence type="ECO:0000259" key="2">
    <source>
        <dbReference type="Pfam" id="PF24137"/>
    </source>
</evidence>
<evidence type="ECO:0000259" key="3">
    <source>
        <dbReference type="Pfam" id="PF25581"/>
    </source>
</evidence>
<feature type="domain" description="AsqO/PenF-like C-terminal" evidence="3">
    <location>
        <begin position="240"/>
        <end position="365"/>
    </location>
</feature>
<feature type="domain" description="Diels-Alderase N-terminal" evidence="2">
    <location>
        <begin position="57"/>
        <end position="232"/>
    </location>
</feature>
<dbReference type="InterPro" id="IPR056402">
    <property type="entry name" value="DA_N"/>
</dbReference>
<evidence type="ECO:0000313" key="4">
    <source>
        <dbReference type="EMBL" id="GJE99301.1"/>
    </source>
</evidence>
<evidence type="ECO:0000313" key="5">
    <source>
        <dbReference type="Proteomes" id="UP000703269"/>
    </source>
</evidence>
<dbReference type="Pfam" id="PF25581">
    <property type="entry name" value="AsqO_C"/>
    <property type="match status" value="1"/>
</dbReference>
<feature type="chain" id="PRO_5040210391" description="Hydroxyneurosporene synthase" evidence="1">
    <location>
        <begin position="23"/>
        <end position="369"/>
    </location>
</feature>